<dbReference type="GO" id="GO:0005737">
    <property type="term" value="C:cytoplasm"/>
    <property type="evidence" value="ECO:0007669"/>
    <property type="project" value="UniProtKB-SubCell"/>
</dbReference>
<accession>A0A841TXB0</accession>
<sequence length="223" mass="23698">MRSRAAEGGAAEEARDLARSPGRLTGLILAGGASRRMGGVAKAFLPVEGREMIRRVADRMEAVCAEVRIAAGAGHPNLEELASLGCPLVFDAFADGGPLAGLLAGLSAAGEGIVWASACDMPFVSAEAAVWMGERLERTRGGEMAAVPEIGGRLHPLQAVYRAECSREAKACLARGERRLTEFARRIRPLVIREEEFAAAGIDLRFVANVNTPEEYRQALADI</sequence>
<organism evidence="10 11">
    <name type="scientific">Cohnella xylanilytica</name>
    <dbReference type="NCBI Taxonomy" id="557555"/>
    <lineage>
        <taxon>Bacteria</taxon>
        <taxon>Bacillati</taxon>
        <taxon>Bacillota</taxon>
        <taxon>Bacilli</taxon>
        <taxon>Bacillales</taxon>
        <taxon>Paenibacillaceae</taxon>
        <taxon>Cohnella</taxon>
    </lineage>
</organism>
<dbReference type="GO" id="GO:0005525">
    <property type="term" value="F:GTP binding"/>
    <property type="evidence" value="ECO:0007669"/>
    <property type="project" value="UniProtKB-UniRule"/>
</dbReference>
<dbReference type="Pfam" id="PF12804">
    <property type="entry name" value="NTP_transf_3"/>
    <property type="match status" value="1"/>
</dbReference>
<keyword evidence="6 8" id="KW-0342">GTP-binding</keyword>
<feature type="binding site" evidence="8">
    <location>
        <position position="91"/>
    </location>
    <ligand>
        <name>GTP</name>
        <dbReference type="ChEBI" id="CHEBI:37565"/>
    </ligand>
</feature>
<reference evidence="10 11" key="1">
    <citation type="submission" date="2020-08" db="EMBL/GenBank/DDBJ databases">
        <title>Cohnella phylogeny.</title>
        <authorList>
            <person name="Dunlap C."/>
        </authorList>
    </citation>
    <scope>NUCLEOTIDE SEQUENCE [LARGE SCALE GENOMIC DNA]</scope>
    <source>
        <strain evidence="10 11">DSM 25239</strain>
    </source>
</reference>
<dbReference type="SUPFAM" id="SSF53448">
    <property type="entry name" value="Nucleotide-diphospho-sugar transferases"/>
    <property type="match status" value="1"/>
</dbReference>
<proteinExistence type="inferred from homology"/>
<evidence type="ECO:0000256" key="8">
    <source>
        <dbReference type="HAMAP-Rule" id="MF_00316"/>
    </source>
</evidence>
<feature type="domain" description="MobA-like NTP transferase" evidence="9">
    <location>
        <begin position="26"/>
        <end position="182"/>
    </location>
</feature>
<evidence type="ECO:0000256" key="3">
    <source>
        <dbReference type="ARBA" id="ARBA00022723"/>
    </source>
</evidence>
<comment type="similarity">
    <text evidence="8">Belongs to the MobA family.</text>
</comment>
<keyword evidence="10" id="KW-0548">Nucleotidyltransferase</keyword>
<dbReference type="InterPro" id="IPR029044">
    <property type="entry name" value="Nucleotide-diphossugar_trans"/>
</dbReference>
<evidence type="ECO:0000256" key="7">
    <source>
        <dbReference type="ARBA" id="ARBA00023150"/>
    </source>
</evidence>
<dbReference type="InterPro" id="IPR013482">
    <property type="entry name" value="Molybde_CF_guanTrfase"/>
</dbReference>
<dbReference type="EC" id="2.7.7.77" evidence="8"/>
<keyword evidence="7 8" id="KW-0501">Molybdenum cofactor biosynthesis</keyword>
<dbReference type="CDD" id="cd02503">
    <property type="entry name" value="MobA"/>
    <property type="match status" value="1"/>
</dbReference>
<feature type="binding site" evidence="8">
    <location>
        <position position="120"/>
    </location>
    <ligand>
        <name>Mg(2+)</name>
        <dbReference type="ChEBI" id="CHEBI:18420"/>
    </ligand>
</feature>
<evidence type="ECO:0000313" key="11">
    <source>
        <dbReference type="Proteomes" id="UP000553776"/>
    </source>
</evidence>
<feature type="binding site" evidence="8">
    <location>
        <position position="120"/>
    </location>
    <ligand>
        <name>GTP</name>
        <dbReference type="ChEBI" id="CHEBI:37565"/>
    </ligand>
</feature>
<gene>
    <name evidence="8" type="primary">mobA</name>
    <name evidence="10" type="ORF">H7B90_04110</name>
</gene>
<dbReference type="RefSeq" id="WP_185134611.1">
    <property type="nucleotide sequence ID" value="NZ_BORM01000022.1"/>
</dbReference>
<protein>
    <recommendedName>
        <fullName evidence="8">Probable molybdenum cofactor guanylyltransferase</fullName>
        <shortName evidence="8">MoCo guanylyltransferase</shortName>
        <ecNumber evidence="8">2.7.7.77</ecNumber>
    </recommendedName>
    <alternativeName>
        <fullName evidence="8">GTP:molybdopterin guanylyltransferase</fullName>
    </alternativeName>
    <alternativeName>
        <fullName evidence="8">Mo-MPT guanylyltransferase</fullName>
    </alternativeName>
    <alternativeName>
        <fullName evidence="8">Molybdopterin guanylyltransferase</fullName>
    </alternativeName>
    <alternativeName>
        <fullName evidence="8">Molybdopterin-guanine dinucleotide synthase</fullName>
        <shortName evidence="8">MGD synthase</shortName>
    </alternativeName>
</protein>
<dbReference type="Gene3D" id="3.90.550.10">
    <property type="entry name" value="Spore Coat Polysaccharide Biosynthesis Protein SpsA, Chain A"/>
    <property type="match status" value="1"/>
</dbReference>
<evidence type="ECO:0000256" key="4">
    <source>
        <dbReference type="ARBA" id="ARBA00022741"/>
    </source>
</evidence>
<evidence type="ECO:0000256" key="5">
    <source>
        <dbReference type="ARBA" id="ARBA00022842"/>
    </source>
</evidence>
<dbReference type="HAMAP" id="MF_00316">
    <property type="entry name" value="MobA"/>
    <property type="match status" value="1"/>
</dbReference>
<feature type="binding site" evidence="8">
    <location>
        <position position="42"/>
    </location>
    <ligand>
        <name>GTP</name>
        <dbReference type="ChEBI" id="CHEBI:37565"/>
    </ligand>
</feature>
<comment type="cofactor">
    <cofactor evidence="8">
        <name>Mg(2+)</name>
        <dbReference type="ChEBI" id="CHEBI:18420"/>
    </cofactor>
</comment>
<dbReference type="PANTHER" id="PTHR19136:SF81">
    <property type="entry name" value="MOLYBDENUM COFACTOR GUANYLYLTRANSFERASE"/>
    <property type="match status" value="1"/>
</dbReference>
<dbReference type="EMBL" id="JACJVR010000012">
    <property type="protein sequence ID" value="MBB6690581.1"/>
    <property type="molecule type" value="Genomic_DNA"/>
</dbReference>
<keyword evidence="1 8" id="KW-0963">Cytoplasm</keyword>
<comment type="subcellular location">
    <subcellularLocation>
        <location evidence="8">Cytoplasm</location>
    </subcellularLocation>
</comment>
<comment type="caution">
    <text evidence="10">The sequence shown here is derived from an EMBL/GenBank/DDBJ whole genome shotgun (WGS) entry which is preliminary data.</text>
</comment>
<dbReference type="InterPro" id="IPR025877">
    <property type="entry name" value="MobA-like_NTP_Trfase"/>
</dbReference>
<keyword evidence="11" id="KW-1185">Reference proteome</keyword>
<dbReference type="PANTHER" id="PTHR19136">
    <property type="entry name" value="MOLYBDENUM COFACTOR GUANYLYLTRANSFERASE"/>
    <property type="match status" value="1"/>
</dbReference>
<evidence type="ECO:0000256" key="2">
    <source>
        <dbReference type="ARBA" id="ARBA00022679"/>
    </source>
</evidence>
<keyword evidence="5 8" id="KW-0460">Magnesium</keyword>
<evidence type="ECO:0000259" key="9">
    <source>
        <dbReference type="Pfam" id="PF12804"/>
    </source>
</evidence>
<keyword evidence="4 8" id="KW-0547">Nucleotide-binding</keyword>
<dbReference type="GO" id="GO:0061603">
    <property type="term" value="F:molybdenum cofactor guanylyltransferase activity"/>
    <property type="evidence" value="ECO:0007669"/>
    <property type="project" value="UniProtKB-EC"/>
</dbReference>
<keyword evidence="3 8" id="KW-0479">Metal-binding</keyword>
<evidence type="ECO:0000256" key="6">
    <source>
        <dbReference type="ARBA" id="ARBA00023134"/>
    </source>
</evidence>
<keyword evidence="2 8" id="KW-0808">Transferase</keyword>
<dbReference type="GO" id="GO:0006777">
    <property type="term" value="P:Mo-molybdopterin cofactor biosynthetic process"/>
    <property type="evidence" value="ECO:0007669"/>
    <property type="project" value="UniProtKB-KW"/>
</dbReference>
<dbReference type="GO" id="GO:0046872">
    <property type="term" value="F:metal ion binding"/>
    <property type="evidence" value="ECO:0007669"/>
    <property type="project" value="UniProtKB-KW"/>
</dbReference>
<comment type="domain">
    <text evidence="8">The N-terminal domain determines nucleotide recognition and specific binding, while the C-terminal domain determines the specific binding to the target protein.</text>
</comment>
<comment type="caution">
    <text evidence="8">Lacks conserved residue(s) required for the propagation of feature annotation.</text>
</comment>
<dbReference type="Proteomes" id="UP000553776">
    <property type="component" value="Unassembled WGS sequence"/>
</dbReference>
<dbReference type="AlphaFoldDB" id="A0A841TXB0"/>
<evidence type="ECO:0000256" key="1">
    <source>
        <dbReference type="ARBA" id="ARBA00022490"/>
    </source>
</evidence>
<comment type="function">
    <text evidence="8">Transfers a GMP moiety from GTP to Mo-molybdopterin (Mo-MPT) cofactor (Moco or molybdenum cofactor) to form Mo-molybdopterin guanine dinucleotide (Mo-MGD) cofactor.</text>
</comment>
<name>A0A841TXB0_9BACL</name>
<feature type="binding site" evidence="8">
    <location>
        <begin position="29"/>
        <end position="31"/>
    </location>
    <ligand>
        <name>GTP</name>
        <dbReference type="ChEBI" id="CHEBI:37565"/>
    </ligand>
</feature>
<comment type="catalytic activity">
    <reaction evidence="8">
        <text>Mo-molybdopterin + GTP + H(+) = Mo-molybdopterin guanine dinucleotide + diphosphate</text>
        <dbReference type="Rhea" id="RHEA:34243"/>
        <dbReference type="ChEBI" id="CHEBI:15378"/>
        <dbReference type="ChEBI" id="CHEBI:33019"/>
        <dbReference type="ChEBI" id="CHEBI:37565"/>
        <dbReference type="ChEBI" id="CHEBI:71302"/>
        <dbReference type="ChEBI" id="CHEBI:71310"/>
        <dbReference type="EC" id="2.7.7.77"/>
    </reaction>
</comment>
<evidence type="ECO:0000313" key="10">
    <source>
        <dbReference type="EMBL" id="MBB6690581.1"/>
    </source>
</evidence>